<comment type="similarity">
    <text evidence="1 2">Belongs to the small heat shock protein (HSP20) family.</text>
</comment>
<reference evidence="4" key="1">
    <citation type="submission" date="2022-04" db="EMBL/GenBank/DDBJ databases">
        <title>Desulfatitalea alkaliphila sp. nov., a novel anaerobic sulfate-reducing bacterium isolated from terrestrial mud volcano, Taman Peninsula, Russia.</title>
        <authorList>
            <person name="Khomyakova M.A."/>
            <person name="Merkel A.Y."/>
            <person name="Slobodkin A.I."/>
        </authorList>
    </citation>
    <scope>NUCLEOTIDE SEQUENCE</scope>
    <source>
        <strain evidence="4">M08but</strain>
    </source>
</reference>
<dbReference type="Proteomes" id="UP001165427">
    <property type="component" value="Unassembled WGS sequence"/>
</dbReference>
<dbReference type="Pfam" id="PF00011">
    <property type="entry name" value="HSP20"/>
    <property type="match status" value="1"/>
</dbReference>
<dbReference type="InterPro" id="IPR008978">
    <property type="entry name" value="HSP20-like_chaperone"/>
</dbReference>
<accession>A0AA41R5C7</accession>
<dbReference type="PROSITE" id="PS01031">
    <property type="entry name" value="SHSP"/>
    <property type="match status" value="1"/>
</dbReference>
<keyword evidence="5" id="KW-1185">Reference proteome</keyword>
<evidence type="ECO:0000256" key="2">
    <source>
        <dbReference type="RuleBase" id="RU003616"/>
    </source>
</evidence>
<organism evidence="4 5">
    <name type="scientific">Desulfatitalea alkaliphila</name>
    <dbReference type="NCBI Taxonomy" id="2929485"/>
    <lineage>
        <taxon>Bacteria</taxon>
        <taxon>Pseudomonadati</taxon>
        <taxon>Thermodesulfobacteriota</taxon>
        <taxon>Desulfobacteria</taxon>
        <taxon>Desulfobacterales</taxon>
        <taxon>Desulfosarcinaceae</taxon>
        <taxon>Desulfatitalea</taxon>
    </lineage>
</organism>
<protein>
    <submittedName>
        <fullName evidence="4">Hsp20/alpha crystallin family protein</fullName>
    </submittedName>
</protein>
<feature type="domain" description="SHSP" evidence="3">
    <location>
        <begin position="42"/>
        <end position="153"/>
    </location>
</feature>
<dbReference type="AlphaFoldDB" id="A0AA41R5C7"/>
<dbReference type="RefSeq" id="WP_246910835.1">
    <property type="nucleotide sequence ID" value="NZ_JALJRB010000017.1"/>
</dbReference>
<sequence length="153" mass="16959">MFSPRFFGPAGFGPLRMFDELSRMRRNMDRLMETYGDRPAYAPSAGVFPAINVSESDSHYTLRAELPGVGVNDLDITATGRNLTISGERKLATEDASARYHRREREGGRFSRALAMPGDIDADRIEARMANGILTLKILKAESAKPRRIPIGS</sequence>
<evidence type="ECO:0000256" key="1">
    <source>
        <dbReference type="PROSITE-ProRule" id="PRU00285"/>
    </source>
</evidence>
<comment type="caution">
    <text evidence="4">The sequence shown here is derived from an EMBL/GenBank/DDBJ whole genome shotgun (WGS) entry which is preliminary data.</text>
</comment>
<evidence type="ECO:0000259" key="3">
    <source>
        <dbReference type="PROSITE" id="PS01031"/>
    </source>
</evidence>
<proteinExistence type="inferred from homology"/>
<dbReference type="InterPro" id="IPR002068">
    <property type="entry name" value="A-crystallin/Hsp20_dom"/>
</dbReference>
<evidence type="ECO:0000313" key="5">
    <source>
        <dbReference type="Proteomes" id="UP001165427"/>
    </source>
</evidence>
<dbReference type="SUPFAM" id="SSF49764">
    <property type="entry name" value="HSP20-like chaperones"/>
    <property type="match status" value="1"/>
</dbReference>
<name>A0AA41R5C7_9BACT</name>
<dbReference type="EMBL" id="JALJRB010000017">
    <property type="protein sequence ID" value="MCJ8501753.1"/>
    <property type="molecule type" value="Genomic_DNA"/>
</dbReference>
<dbReference type="InterPro" id="IPR031107">
    <property type="entry name" value="Small_HSP"/>
</dbReference>
<gene>
    <name evidence="4" type="ORF">MRX98_14310</name>
</gene>
<dbReference type="CDD" id="cd06464">
    <property type="entry name" value="ACD_sHsps-like"/>
    <property type="match status" value="1"/>
</dbReference>
<evidence type="ECO:0000313" key="4">
    <source>
        <dbReference type="EMBL" id="MCJ8501753.1"/>
    </source>
</evidence>
<dbReference type="Gene3D" id="2.60.40.790">
    <property type="match status" value="1"/>
</dbReference>
<dbReference type="PANTHER" id="PTHR11527">
    <property type="entry name" value="HEAT-SHOCK PROTEIN 20 FAMILY MEMBER"/>
    <property type="match status" value="1"/>
</dbReference>